<dbReference type="AlphaFoldDB" id="A0A849AS60"/>
<evidence type="ECO:0000256" key="4">
    <source>
        <dbReference type="SAM" id="MobiDB-lite"/>
    </source>
</evidence>
<keyword evidence="3" id="KW-0238">DNA-binding</keyword>
<sequence>MAERKRGLGRGLGALIPDVVTDERPVDVFFGQQGEQETDVSRETPRSKDPAEGMRKARAAKRTSAKPAKKGSSPAVKNSAPTAAKKTQRADSKGAPTKKSTVIPSESGTDSVTLGTSDVSRETVLQEVPGTAFGLIPLEQISPNPRQPRQVFDEDALDELVQSIREVGVLQPVVVRLVDEKKPSYELIMGERRFRASELAGTTTIPAIIRAVEDTELLRDALLENLHRSDLNPLEEAAAYEQLLSDFQCTQEELSERIGRSRPQISNTLRLLRLPPLVQRRVAAGVISQGHARAILGVEDPANMEVLAQRIVAEGLSVRATEEAVVLLNRGEKPRVSRETKQLSPELAQIADRVGDKLDTRVNIVMGKRKGRISVEFANQDDLKRILTALGIEDEA</sequence>
<feature type="compositionally biased region" description="Basic residues" evidence="4">
    <location>
        <begin position="56"/>
        <end position="69"/>
    </location>
</feature>
<dbReference type="GO" id="GO:0007059">
    <property type="term" value="P:chromosome segregation"/>
    <property type="evidence" value="ECO:0007669"/>
    <property type="project" value="UniProtKB-KW"/>
</dbReference>
<evidence type="ECO:0000256" key="2">
    <source>
        <dbReference type="ARBA" id="ARBA00022829"/>
    </source>
</evidence>
<dbReference type="GO" id="GO:0003677">
    <property type="term" value="F:DNA binding"/>
    <property type="evidence" value="ECO:0007669"/>
    <property type="project" value="UniProtKB-KW"/>
</dbReference>
<evidence type="ECO:0000313" key="7">
    <source>
        <dbReference type="Proteomes" id="UP000549517"/>
    </source>
</evidence>
<dbReference type="Gene3D" id="3.90.1530.30">
    <property type="match status" value="1"/>
</dbReference>
<accession>A0A849AS60</accession>
<evidence type="ECO:0000256" key="3">
    <source>
        <dbReference type="ARBA" id="ARBA00023125"/>
    </source>
</evidence>
<dbReference type="Pfam" id="PF17762">
    <property type="entry name" value="HTH_ParB"/>
    <property type="match status" value="1"/>
</dbReference>
<dbReference type="Pfam" id="PF23552">
    <property type="entry name" value="ParB_C"/>
    <property type="match status" value="1"/>
</dbReference>
<dbReference type="CDD" id="cd16393">
    <property type="entry name" value="SPO0J_N"/>
    <property type="match status" value="1"/>
</dbReference>
<evidence type="ECO:0000313" key="6">
    <source>
        <dbReference type="EMBL" id="NNG78765.1"/>
    </source>
</evidence>
<comment type="similarity">
    <text evidence="1">Belongs to the ParB family.</text>
</comment>
<feature type="region of interest" description="Disordered" evidence="4">
    <location>
        <begin position="1"/>
        <end position="115"/>
    </location>
</feature>
<dbReference type="Gene3D" id="1.10.10.2830">
    <property type="match status" value="1"/>
</dbReference>
<evidence type="ECO:0000256" key="1">
    <source>
        <dbReference type="ARBA" id="ARBA00006295"/>
    </source>
</evidence>
<evidence type="ECO:0000259" key="5">
    <source>
        <dbReference type="SMART" id="SM00470"/>
    </source>
</evidence>
<proteinExistence type="inferred from homology"/>
<dbReference type="InterPro" id="IPR057240">
    <property type="entry name" value="ParB_dimer_C"/>
</dbReference>
<dbReference type="FunFam" id="1.10.10.2830:FF:000001">
    <property type="entry name" value="Chromosome partitioning protein ParB"/>
    <property type="match status" value="1"/>
</dbReference>
<dbReference type="SMART" id="SM00470">
    <property type="entry name" value="ParB"/>
    <property type="match status" value="1"/>
</dbReference>
<dbReference type="RefSeq" id="WP_170273819.1">
    <property type="nucleotide sequence ID" value="NZ_BAAAKH010000007.1"/>
</dbReference>
<dbReference type="InterPro" id="IPR036086">
    <property type="entry name" value="ParB/Sulfiredoxin_sf"/>
</dbReference>
<feature type="compositionally biased region" description="Polar residues" evidence="4">
    <location>
        <begin position="98"/>
        <end position="115"/>
    </location>
</feature>
<dbReference type="NCBIfam" id="TIGR00180">
    <property type="entry name" value="parB_part"/>
    <property type="match status" value="1"/>
</dbReference>
<dbReference type="InterPro" id="IPR050336">
    <property type="entry name" value="Chromosome_partition/occlusion"/>
</dbReference>
<dbReference type="SUPFAM" id="SSF109709">
    <property type="entry name" value="KorB DNA-binding domain-like"/>
    <property type="match status" value="1"/>
</dbReference>
<dbReference type="InterPro" id="IPR041468">
    <property type="entry name" value="HTH_ParB/Spo0J"/>
</dbReference>
<dbReference type="PANTHER" id="PTHR33375:SF1">
    <property type="entry name" value="CHROMOSOME-PARTITIONING PROTEIN PARB-RELATED"/>
    <property type="match status" value="1"/>
</dbReference>
<gene>
    <name evidence="6" type="ORF">HLA91_05140</name>
</gene>
<protein>
    <submittedName>
        <fullName evidence="6">ParB/RepB/Spo0J family partition protein</fullName>
    </submittedName>
</protein>
<dbReference type="PANTHER" id="PTHR33375">
    <property type="entry name" value="CHROMOSOME-PARTITIONING PROTEIN PARB-RELATED"/>
    <property type="match status" value="1"/>
</dbReference>
<dbReference type="InterPro" id="IPR003115">
    <property type="entry name" value="ParB_N"/>
</dbReference>
<dbReference type="Proteomes" id="UP000549517">
    <property type="component" value="Unassembled WGS sequence"/>
</dbReference>
<feature type="compositionally biased region" description="Basic and acidic residues" evidence="4">
    <location>
        <begin position="39"/>
        <end position="55"/>
    </location>
</feature>
<feature type="domain" description="ParB-like N-terminal" evidence="5">
    <location>
        <begin position="134"/>
        <end position="226"/>
    </location>
</feature>
<dbReference type="SUPFAM" id="SSF110849">
    <property type="entry name" value="ParB/Sulfiredoxin"/>
    <property type="match status" value="1"/>
</dbReference>
<reference evidence="6 7" key="1">
    <citation type="submission" date="2020-05" db="EMBL/GenBank/DDBJ databases">
        <title>MicrobeNet Type strains.</title>
        <authorList>
            <person name="Nicholson A.C."/>
        </authorList>
    </citation>
    <scope>NUCLEOTIDE SEQUENCE [LARGE SCALE GENOMIC DNA]</scope>
    <source>
        <strain evidence="6 7">CCUG 46604</strain>
    </source>
</reference>
<dbReference type="Pfam" id="PF02195">
    <property type="entry name" value="ParB_N"/>
    <property type="match status" value="1"/>
</dbReference>
<keyword evidence="2" id="KW-0159">Chromosome partition</keyword>
<name>A0A849AS60_9MICO</name>
<comment type="caution">
    <text evidence="6">The sequence shown here is derived from an EMBL/GenBank/DDBJ whole genome shotgun (WGS) entry which is preliminary data.</text>
</comment>
<dbReference type="InterPro" id="IPR004437">
    <property type="entry name" value="ParB/RepB/Spo0J"/>
</dbReference>
<dbReference type="EMBL" id="JABEMC010000002">
    <property type="protein sequence ID" value="NNG78765.1"/>
    <property type="molecule type" value="Genomic_DNA"/>
</dbReference>
<organism evidence="6 7">
    <name type="scientific">Brevibacterium luteolum</name>
    <dbReference type="NCBI Taxonomy" id="199591"/>
    <lineage>
        <taxon>Bacteria</taxon>
        <taxon>Bacillati</taxon>
        <taxon>Actinomycetota</taxon>
        <taxon>Actinomycetes</taxon>
        <taxon>Micrococcales</taxon>
        <taxon>Brevibacteriaceae</taxon>
        <taxon>Brevibacterium</taxon>
    </lineage>
</organism>
<dbReference type="FunFam" id="3.90.1530.30:FF:000001">
    <property type="entry name" value="Chromosome partitioning protein ParB"/>
    <property type="match status" value="1"/>
</dbReference>
<dbReference type="GO" id="GO:0005694">
    <property type="term" value="C:chromosome"/>
    <property type="evidence" value="ECO:0007669"/>
    <property type="project" value="TreeGrafter"/>
</dbReference>
<dbReference type="GO" id="GO:0045881">
    <property type="term" value="P:positive regulation of sporulation resulting in formation of a cellular spore"/>
    <property type="evidence" value="ECO:0007669"/>
    <property type="project" value="TreeGrafter"/>
</dbReference>